<proteinExistence type="predicted"/>
<dbReference type="InterPro" id="IPR036179">
    <property type="entry name" value="Ig-like_dom_sf"/>
</dbReference>
<gene>
    <name evidence="2" type="ORF">RIMI_LOCUS22102099</name>
</gene>
<organism evidence="2 3">
    <name type="scientific">Ranitomeya imitator</name>
    <name type="common">mimic poison frog</name>
    <dbReference type="NCBI Taxonomy" id="111125"/>
    <lineage>
        <taxon>Eukaryota</taxon>
        <taxon>Metazoa</taxon>
        <taxon>Chordata</taxon>
        <taxon>Craniata</taxon>
        <taxon>Vertebrata</taxon>
        <taxon>Euteleostomi</taxon>
        <taxon>Amphibia</taxon>
        <taxon>Batrachia</taxon>
        <taxon>Anura</taxon>
        <taxon>Neobatrachia</taxon>
        <taxon>Hyloidea</taxon>
        <taxon>Dendrobatidae</taxon>
        <taxon>Dendrobatinae</taxon>
        <taxon>Ranitomeya</taxon>
    </lineage>
</organism>
<feature type="domain" description="Immunoglobulin C1-set" evidence="1">
    <location>
        <begin position="22"/>
        <end position="80"/>
    </location>
</feature>
<keyword evidence="3" id="KW-1185">Reference proteome</keyword>
<comment type="caution">
    <text evidence="2">The sequence shown here is derived from an EMBL/GenBank/DDBJ whole genome shotgun (WGS) entry which is preliminary data.</text>
</comment>
<reference evidence="2" key="1">
    <citation type="submission" date="2023-07" db="EMBL/GenBank/DDBJ databases">
        <authorList>
            <person name="Stuckert A."/>
        </authorList>
    </citation>
    <scope>NUCLEOTIDE SEQUENCE</scope>
</reference>
<evidence type="ECO:0000313" key="2">
    <source>
        <dbReference type="EMBL" id="CAJ0967269.1"/>
    </source>
</evidence>
<dbReference type="InterPro" id="IPR013783">
    <property type="entry name" value="Ig-like_fold"/>
</dbReference>
<accession>A0ABN9MNH8</accession>
<dbReference type="Pfam" id="PF07654">
    <property type="entry name" value="C1-set"/>
    <property type="match status" value="1"/>
</dbReference>
<dbReference type="EMBL" id="CAUEEQ010078202">
    <property type="protein sequence ID" value="CAJ0967269.1"/>
    <property type="molecule type" value="Genomic_DNA"/>
</dbReference>
<dbReference type="Gene3D" id="2.60.40.10">
    <property type="entry name" value="Immunoglobulins"/>
    <property type="match status" value="1"/>
</dbReference>
<sequence length="102" mass="11379">MQPAGNKPTTPPEEVFELKAKGDVSSIACLAKDFYPKDIEIYVNKTKQENVQTILSKEGLYSAVIVQNVKYEDFTCEIKQTQNLTMVKSKDVLTGDECNSSL</sequence>
<dbReference type="InterPro" id="IPR003597">
    <property type="entry name" value="Ig_C1-set"/>
</dbReference>
<dbReference type="SUPFAM" id="SSF48726">
    <property type="entry name" value="Immunoglobulin"/>
    <property type="match status" value="1"/>
</dbReference>
<protein>
    <recommendedName>
        <fullName evidence="1">Immunoglobulin C1-set domain-containing protein</fullName>
    </recommendedName>
</protein>
<name>A0ABN9MNH8_9NEOB</name>
<evidence type="ECO:0000313" key="3">
    <source>
        <dbReference type="Proteomes" id="UP001176940"/>
    </source>
</evidence>
<evidence type="ECO:0000259" key="1">
    <source>
        <dbReference type="Pfam" id="PF07654"/>
    </source>
</evidence>
<dbReference type="Proteomes" id="UP001176940">
    <property type="component" value="Unassembled WGS sequence"/>
</dbReference>